<protein>
    <submittedName>
        <fullName evidence="2">Uncharacterized protein</fullName>
    </submittedName>
</protein>
<feature type="transmembrane region" description="Helical" evidence="1">
    <location>
        <begin position="72"/>
        <end position="96"/>
    </location>
</feature>
<feature type="transmembrane region" description="Helical" evidence="1">
    <location>
        <begin position="192"/>
        <end position="212"/>
    </location>
</feature>
<feature type="transmembrane region" description="Helical" evidence="1">
    <location>
        <begin position="218"/>
        <end position="236"/>
    </location>
</feature>
<dbReference type="EMBL" id="JADGKB010000008">
    <property type="protein sequence ID" value="KAJ3261027.1"/>
    <property type="molecule type" value="Genomic_DNA"/>
</dbReference>
<feature type="transmembrane region" description="Helical" evidence="1">
    <location>
        <begin position="108"/>
        <end position="133"/>
    </location>
</feature>
<keyword evidence="3" id="KW-1185">Reference proteome</keyword>
<evidence type="ECO:0000313" key="3">
    <source>
        <dbReference type="Proteomes" id="UP001210925"/>
    </source>
</evidence>
<reference evidence="2" key="1">
    <citation type="submission" date="2020-05" db="EMBL/GenBank/DDBJ databases">
        <title>Phylogenomic resolution of chytrid fungi.</title>
        <authorList>
            <person name="Stajich J.E."/>
            <person name="Amses K."/>
            <person name="Simmons R."/>
            <person name="Seto K."/>
            <person name="Myers J."/>
            <person name="Bonds A."/>
            <person name="Quandt C.A."/>
            <person name="Barry K."/>
            <person name="Liu P."/>
            <person name="Grigoriev I."/>
            <person name="Longcore J.E."/>
            <person name="James T.Y."/>
        </authorList>
    </citation>
    <scope>NUCLEOTIDE SEQUENCE</scope>
    <source>
        <strain evidence="2">PLAUS21</strain>
    </source>
</reference>
<keyword evidence="1" id="KW-0812">Transmembrane</keyword>
<keyword evidence="1" id="KW-1133">Transmembrane helix</keyword>
<name>A0AAD5UPL4_9FUNG</name>
<evidence type="ECO:0000256" key="1">
    <source>
        <dbReference type="SAM" id="Phobius"/>
    </source>
</evidence>
<evidence type="ECO:0000313" key="2">
    <source>
        <dbReference type="EMBL" id="KAJ3261027.1"/>
    </source>
</evidence>
<feature type="transmembrane region" description="Helical" evidence="1">
    <location>
        <begin position="14"/>
        <end position="33"/>
    </location>
</feature>
<dbReference type="Proteomes" id="UP001210925">
    <property type="component" value="Unassembled WGS sequence"/>
</dbReference>
<feature type="transmembrane region" description="Helical" evidence="1">
    <location>
        <begin position="45"/>
        <end position="66"/>
    </location>
</feature>
<proteinExistence type="predicted"/>
<dbReference type="AlphaFoldDB" id="A0AAD5UPL4"/>
<feature type="transmembrane region" description="Helical" evidence="1">
    <location>
        <begin position="153"/>
        <end position="171"/>
    </location>
</feature>
<sequence>MVKTGTANPVAVDIMVNAFCNACVVGNLFFPLLKMTIEWEGVSPYSVSVTLALFFQLVATVLNSFVDSYTNLTAAYVDIVESIFHTIAVFFILHLLTLRAKCVKMLSWTRYVTFPLAIIHFLLRVATTVYSILADLGTINGYSLQEPFGTSRQVVRMAMNITALICILYFETFVTFHIRSQFASDAKVVKKINIYSFVLSFIITSSFIAQVACQAERLVIPTFIAPFQALTWSLVLQRVIESKREFLTIMSAKEDVSVFAKSNVAAVSM</sequence>
<comment type="caution">
    <text evidence="2">The sequence shown here is derived from an EMBL/GenBank/DDBJ whole genome shotgun (WGS) entry which is preliminary data.</text>
</comment>
<keyword evidence="1" id="KW-0472">Membrane</keyword>
<accession>A0AAD5UPL4</accession>
<organism evidence="2 3">
    <name type="scientific">Boothiomyces macroporosus</name>
    <dbReference type="NCBI Taxonomy" id="261099"/>
    <lineage>
        <taxon>Eukaryota</taxon>
        <taxon>Fungi</taxon>
        <taxon>Fungi incertae sedis</taxon>
        <taxon>Chytridiomycota</taxon>
        <taxon>Chytridiomycota incertae sedis</taxon>
        <taxon>Chytridiomycetes</taxon>
        <taxon>Rhizophydiales</taxon>
        <taxon>Terramycetaceae</taxon>
        <taxon>Boothiomyces</taxon>
    </lineage>
</organism>
<gene>
    <name evidence="2" type="ORF">HK103_006982</name>
</gene>